<dbReference type="Pfam" id="PF07687">
    <property type="entry name" value="M20_dimer"/>
    <property type="match status" value="1"/>
</dbReference>
<sequence length="427" mass="45037">MASLRGSDVVDVRRDLHAHPESGWTEFRTTALVAEELDRLGYRLHLGADALAVDERLGVPSDDEIAGAVRRARDAGAPERYLDRMDGVTGLVAERTYGDGTGPTVGIRVDLDALERPEASEESHRPAREGFASRHPGTMHACGHDGHTAIGVGIARAMADRSDFAGTLKLFFQPAEEGGRGGLPMSLGPHLDDVEYFFALHLGLGNETGTVIAGYDRPLSNAKLDAVFRGESAHAGKAPESGRNALQAAATAIQNLYAIPRHADGATRINVGNVASPNAQNVVSERAELRVEVRGETAALNESMLERARRVLTHAAGMHAVELETELYGKTSTFVSDRAAVDVVAGAASGADGVDEVVRREPIGASEDASFLIDRVQTVGGYGTYIGIGASNVAGHHTARFDIDEAALGVGVDVLVRSVLRCGANGD</sequence>
<dbReference type="InterPro" id="IPR036264">
    <property type="entry name" value="Bact_exopeptidase_dim_dom"/>
</dbReference>
<dbReference type="AlphaFoldDB" id="A0ABD5V0W7"/>
<dbReference type="InterPro" id="IPR052030">
    <property type="entry name" value="Peptidase_M20/M20A_hydrolases"/>
</dbReference>
<dbReference type="PANTHER" id="PTHR30575">
    <property type="entry name" value="PEPTIDASE M20"/>
    <property type="match status" value="1"/>
</dbReference>
<protein>
    <submittedName>
        <fullName evidence="3">Amidohydrolase</fullName>
    </submittedName>
</protein>
<accession>A0ABD5V0W7</accession>
<dbReference type="InterPro" id="IPR017439">
    <property type="entry name" value="Amidohydrolase"/>
</dbReference>
<comment type="cofactor">
    <cofactor evidence="1">
        <name>Mn(2+)</name>
        <dbReference type="ChEBI" id="CHEBI:29035"/>
    </cofactor>
    <text evidence="1">The Mn(2+) ion enhances activity.</text>
</comment>
<dbReference type="RefSeq" id="WP_340603106.1">
    <property type="nucleotide sequence ID" value="NZ_JBBMXV010000001.1"/>
</dbReference>
<organism evidence="3 4">
    <name type="scientific">Halalkalicoccus tibetensis</name>
    <dbReference type="NCBI Taxonomy" id="175632"/>
    <lineage>
        <taxon>Archaea</taxon>
        <taxon>Methanobacteriati</taxon>
        <taxon>Methanobacteriota</taxon>
        <taxon>Stenosarchaea group</taxon>
        <taxon>Halobacteria</taxon>
        <taxon>Halobacteriales</taxon>
        <taxon>Halococcaceae</taxon>
        <taxon>Halalkalicoccus</taxon>
    </lineage>
</organism>
<evidence type="ECO:0000259" key="2">
    <source>
        <dbReference type="Pfam" id="PF07687"/>
    </source>
</evidence>
<name>A0ABD5V0W7_9EURY</name>
<keyword evidence="1" id="KW-0479">Metal-binding</keyword>
<evidence type="ECO:0000313" key="4">
    <source>
        <dbReference type="Proteomes" id="UP001596312"/>
    </source>
</evidence>
<keyword evidence="4" id="KW-1185">Reference proteome</keyword>
<evidence type="ECO:0000313" key="3">
    <source>
        <dbReference type="EMBL" id="MFC6904601.1"/>
    </source>
</evidence>
<proteinExistence type="predicted"/>
<dbReference type="InterPro" id="IPR011650">
    <property type="entry name" value="Peptidase_M20_dimer"/>
</dbReference>
<feature type="binding site" evidence="1">
    <location>
        <position position="142"/>
    </location>
    <ligand>
        <name>Mn(2+)</name>
        <dbReference type="ChEBI" id="CHEBI:29035"/>
        <label>2</label>
    </ligand>
</feature>
<dbReference type="SUPFAM" id="SSF55031">
    <property type="entry name" value="Bacterial exopeptidase dimerisation domain"/>
    <property type="match status" value="1"/>
</dbReference>
<comment type="caution">
    <text evidence="3">The sequence shown here is derived from an EMBL/GenBank/DDBJ whole genome shotgun (WGS) entry which is preliminary data.</text>
</comment>
<dbReference type="Pfam" id="PF01546">
    <property type="entry name" value="Peptidase_M20"/>
    <property type="match status" value="1"/>
</dbReference>
<dbReference type="Proteomes" id="UP001596312">
    <property type="component" value="Unassembled WGS sequence"/>
</dbReference>
<gene>
    <name evidence="3" type="ORF">ACFQGH_05245</name>
</gene>
<dbReference type="PANTHER" id="PTHR30575:SF3">
    <property type="entry name" value="PEPTIDASE M20 DIMERISATION DOMAIN-CONTAINING PROTEIN"/>
    <property type="match status" value="1"/>
</dbReference>
<dbReference type="NCBIfam" id="TIGR01891">
    <property type="entry name" value="amidohydrolases"/>
    <property type="match status" value="1"/>
</dbReference>
<dbReference type="EMBL" id="JBHSXQ010000001">
    <property type="protein sequence ID" value="MFC6904601.1"/>
    <property type="molecule type" value="Genomic_DNA"/>
</dbReference>
<feature type="binding site" evidence="1">
    <location>
        <position position="397"/>
    </location>
    <ligand>
        <name>Mn(2+)</name>
        <dbReference type="ChEBI" id="CHEBI:29035"/>
        <label>1</label>
    </ligand>
</feature>
<dbReference type="InterPro" id="IPR002933">
    <property type="entry name" value="Peptidase_M20"/>
</dbReference>
<evidence type="ECO:0000256" key="1">
    <source>
        <dbReference type="PIRSR" id="PIRSR005962-1"/>
    </source>
</evidence>
<dbReference type="PIRSF" id="PIRSF005962">
    <property type="entry name" value="Pept_M20D_amidohydro"/>
    <property type="match status" value="1"/>
</dbReference>
<feature type="binding site" evidence="1">
    <location>
        <position position="144"/>
    </location>
    <ligand>
        <name>Mn(2+)</name>
        <dbReference type="ChEBI" id="CHEBI:29035"/>
        <label>2</label>
    </ligand>
</feature>
<reference evidence="3 4" key="1">
    <citation type="journal article" date="2019" name="Int. J. Syst. Evol. Microbiol.">
        <title>The Global Catalogue of Microorganisms (GCM) 10K type strain sequencing project: providing services to taxonomists for standard genome sequencing and annotation.</title>
        <authorList>
            <consortium name="The Broad Institute Genomics Platform"/>
            <consortium name="The Broad Institute Genome Sequencing Center for Infectious Disease"/>
            <person name="Wu L."/>
            <person name="Ma J."/>
        </authorList>
    </citation>
    <scope>NUCLEOTIDE SEQUENCE [LARGE SCALE GENOMIC DNA]</scope>
    <source>
        <strain evidence="3 4">CGMCC 1.3240</strain>
    </source>
</reference>
<dbReference type="SUPFAM" id="SSF53187">
    <property type="entry name" value="Zn-dependent exopeptidases"/>
    <property type="match status" value="1"/>
</dbReference>
<dbReference type="Gene3D" id="3.40.630.10">
    <property type="entry name" value="Zn peptidases"/>
    <property type="match status" value="2"/>
</dbReference>
<feature type="binding site" evidence="1">
    <location>
        <position position="177"/>
    </location>
    <ligand>
        <name>Mn(2+)</name>
        <dbReference type="ChEBI" id="CHEBI:29035"/>
        <label>2</label>
    </ligand>
</feature>
<feature type="domain" description="Peptidase M20 dimerisation" evidence="2">
    <location>
        <begin position="227"/>
        <end position="315"/>
    </location>
</feature>
<feature type="binding site" evidence="1">
    <location>
        <position position="201"/>
    </location>
    <ligand>
        <name>Mn(2+)</name>
        <dbReference type="ChEBI" id="CHEBI:29035"/>
        <label>2</label>
    </ligand>
</feature>
<keyword evidence="1" id="KW-0464">Manganese</keyword>